<evidence type="ECO:0000313" key="1">
    <source>
        <dbReference type="EMBL" id="GIM80001.1"/>
    </source>
</evidence>
<keyword evidence="2" id="KW-1185">Reference proteome</keyword>
<sequence length="120" mass="12942">MSEVSAATVTDRKLFTAPGRHDFWSAIRDDRAIIILRLIGTEADATGRKLTQPAEGRRDASSALRSATYVAIAEPVQPSPAVGGLIMIGRRATIGIRMNVLSVTRPLRGRRWGGGAAWCQ</sequence>
<dbReference type="AlphaFoldDB" id="A0A919SZ05"/>
<organism evidence="1 2">
    <name type="scientific">Winogradskya consettensis</name>
    <dbReference type="NCBI Taxonomy" id="113560"/>
    <lineage>
        <taxon>Bacteria</taxon>
        <taxon>Bacillati</taxon>
        <taxon>Actinomycetota</taxon>
        <taxon>Actinomycetes</taxon>
        <taxon>Micromonosporales</taxon>
        <taxon>Micromonosporaceae</taxon>
        <taxon>Winogradskya</taxon>
    </lineage>
</organism>
<accession>A0A919SZ05</accession>
<comment type="caution">
    <text evidence="1">The sequence shown here is derived from an EMBL/GenBank/DDBJ whole genome shotgun (WGS) entry which is preliminary data.</text>
</comment>
<gene>
    <name evidence="1" type="ORF">Aco04nite_68380</name>
</gene>
<dbReference type="EMBL" id="BOQP01000041">
    <property type="protein sequence ID" value="GIM80001.1"/>
    <property type="molecule type" value="Genomic_DNA"/>
</dbReference>
<evidence type="ECO:0000313" key="2">
    <source>
        <dbReference type="Proteomes" id="UP000680865"/>
    </source>
</evidence>
<reference evidence="1" key="1">
    <citation type="submission" date="2021-03" db="EMBL/GenBank/DDBJ databases">
        <title>Whole genome shotgun sequence of Actinoplanes consettensis NBRC 14913.</title>
        <authorList>
            <person name="Komaki H."/>
            <person name="Tamura T."/>
        </authorList>
    </citation>
    <scope>NUCLEOTIDE SEQUENCE</scope>
    <source>
        <strain evidence="1">NBRC 14913</strain>
    </source>
</reference>
<proteinExistence type="predicted"/>
<protein>
    <submittedName>
        <fullName evidence="1">Uncharacterized protein</fullName>
    </submittedName>
</protein>
<name>A0A919SZ05_9ACTN</name>
<dbReference type="Proteomes" id="UP000680865">
    <property type="component" value="Unassembled WGS sequence"/>
</dbReference>